<comment type="caution">
    <text evidence="1">The sequence shown here is derived from an EMBL/GenBank/DDBJ whole genome shotgun (WGS) entry which is preliminary data.</text>
</comment>
<sequence>MSPSPVLPLSRWSHFTTHCCVGVVRSPCRGSTFGEPLWTCRLLLTGCGFSAHRLPQPNVVCSQETLTLKCRGVPFVEFSTAELREGALVHVVAKMYKKPRFVPIHGTYVEDTELLVSEQFGSLVLLATL</sequence>
<reference evidence="1 2" key="1">
    <citation type="submission" date="2013-07" db="EMBL/GenBank/DDBJ databases">
        <authorList>
            <person name="Stoco P.H."/>
            <person name="Wagner G."/>
            <person name="Gerber A."/>
            <person name="Zaha A."/>
            <person name="Thompson C."/>
            <person name="Bartholomeu D.C."/>
            <person name="Luckemeyer D.D."/>
            <person name="Bahia D."/>
            <person name="Loreto E."/>
            <person name="Prestes E.B."/>
            <person name="Lima F.M."/>
            <person name="Rodrigues-Luiz G."/>
            <person name="Vallejo G.A."/>
            <person name="Filho J.F."/>
            <person name="Monteiro K.M."/>
            <person name="Tyler K.M."/>
            <person name="de Almeida L.G."/>
            <person name="Ortiz M.F."/>
            <person name="Siervo M.A."/>
            <person name="de Moraes M.H."/>
            <person name="Cunha O.L."/>
            <person name="Mendonca-Neto R."/>
            <person name="Silva R."/>
            <person name="Teixeira S.M."/>
            <person name="Murta S.M."/>
            <person name="Sincero T.C."/>
            <person name="Mendes T.A."/>
            <person name="Urmenyi T.P."/>
            <person name="Silva V.G."/>
            <person name="da Rocha W.D."/>
            <person name="Andersson B."/>
            <person name="Romanha A.J."/>
            <person name="Steindel M."/>
            <person name="de Vasconcelos A.T."/>
            <person name="Grisard E.C."/>
        </authorList>
    </citation>
    <scope>NUCLEOTIDE SEQUENCE [LARGE SCALE GENOMIC DNA]</scope>
    <source>
        <strain evidence="1 2">SC58</strain>
    </source>
</reference>
<dbReference type="AlphaFoldDB" id="A0A061JB68"/>
<protein>
    <submittedName>
        <fullName evidence="1">Uncharacterized protein</fullName>
    </submittedName>
</protein>
<dbReference type="VEuPathDB" id="TriTrypDB:TRSC58_00088"/>
<dbReference type="Proteomes" id="UP000031737">
    <property type="component" value="Unassembled WGS sequence"/>
</dbReference>
<proteinExistence type="predicted"/>
<gene>
    <name evidence="1" type="ORF">TRSC58_00088</name>
</gene>
<evidence type="ECO:0000313" key="2">
    <source>
        <dbReference type="Proteomes" id="UP000031737"/>
    </source>
</evidence>
<dbReference type="OrthoDB" id="269021at2759"/>
<organism evidence="1 2">
    <name type="scientific">Trypanosoma rangeli SC58</name>
    <dbReference type="NCBI Taxonomy" id="429131"/>
    <lineage>
        <taxon>Eukaryota</taxon>
        <taxon>Discoba</taxon>
        <taxon>Euglenozoa</taxon>
        <taxon>Kinetoplastea</taxon>
        <taxon>Metakinetoplastina</taxon>
        <taxon>Trypanosomatida</taxon>
        <taxon>Trypanosomatidae</taxon>
        <taxon>Trypanosoma</taxon>
        <taxon>Herpetosoma</taxon>
    </lineage>
</organism>
<evidence type="ECO:0000313" key="1">
    <source>
        <dbReference type="EMBL" id="ESL12149.1"/>
    </source>
</evidence>
<dbReference type="EMBL" id="AUPL01000088">
    <property type="protein sequence ID" value="ESL12149.1"/>
    <property type="molecule type" value="Genomic_DNA"/>
</dbReference>
<name>A0A061JB68_TRYRA</name>
<accession>A0A061JB68</accession>
<keyword evidence="2" id="KW-1185">Reference proteome</keyword>